<feature type="region of interest" description="Disordered" evidence="1">
    <location>
        <begin position="420"/>
        <end position="502"/>
    </location>
</feature>
<reference evidence="4 5" key="1">
    <citation type="submission" date="2019-09" db="EMBL/GenBank/DDBJ databases">
        <title>Whole-genome sequence of the purple sulfur bacterium Thiohalocapsa marina DSM 19078.</title>
        <authorList>
            <person name="Kyndt J.A."/>
            <person name="Meyer T.E."/>
        </authorList>
    </citation>
    <scope>NUCLEOTIDE SEQUENCE [LARGE SCALE GENOMIC DNA]</scope>
    <source>
        <strain evidence="4 5">DSM 19078</strain>
    </source>
</reference>
<dbReference type="InterPro" id="IPR036365">
    <property type="entry name" value="PGBD-like_sf"/>
</dbReference>
<feature type="region of interest" description="Disordered" evidence="1">
    <location>
        <begin position="322"/>
        <end position="348"/>
    </location>
</feature>
<feature type="compositionally biased region" description="Pro residues" evidence="1">
    <location>
        <begin position="462"/>
        <end position="472"/>
    </location>
</feature>
<dbReference type="EMBL" id="VWXX01000003">
    <property type="protein sequence ID" value="KAA6187019.1"/>
    <property type="molecule type" value="Genomic_DNA"/>
</dbReference>
<dbReference type="InterPro" id="IPR002477">
    <property type="entry name" value="Peptidoglycan-bd-like"/>
</dbReference>
<dbReference type="InterPro" id="IPR036366">
    <property type="entry name" value="PGBDSf"/>
</dbReference>
<evidence type="ECO:0000313" key="5">
    <source>
        <dbReference type="Proteomes" id="UP000322981"/>
    </source>
</evidence>
<protein>
    <submittedName>
        <fullName evidence="4">AAA family ATPase</fullName>
    </submittedName>
</protein>
<sequence>MYPRYFGLKEASFSITPDPRYLFLSEQHREALAHLLYGAGESGGFVLLTGEVGTGKTTVCRAFLEQLPDDVDVALVLNPALTALELLRAVCDEFGVQVPPSERSAKVLVDHLNRFLLQAHAEGRRPVLIIDEAQNLRPKVLEQVRLLTNLETTKHKLLQIFLIGQPELRDMLHSPDLRQLNQRITARFHLKPLTGRETAAYVDHRITIAGVERPLFSRAALRRVHRYSCGVPRLINLLCDRALLGAAVSRRMQVTPAIVTRAAREVLGPDSPARRRHGQRLALAALVLLALGAGIWLGASGWLVQGPPALTAWLGSGADAGPDSGLAASDPAKAGTTVPVADRESPPKSVLQDGAVALAEVPTDEAPDSVAGPVSGPDVGSGSGSDTGPDFGSDTGSDTGSQADDNPDAVVAAVSQVPLSAQPASVQPGEAAGIDGSASTPDQVTGREPDLASDPASNPASEPEPTPQPQTGPAPAQDMAAAATRQTSSTEPAPAPSTTSAPAAEPVALAELTDLLLPDDAVVDALLARWGISFEDLRPGLDCATVVAFGLGCERGNGRWSDLRQFDRPAALALTLADGQRGHVIVAGLDDEHVVLQHAGGDRVLPIADIDERWSGDFLLLWRLPPPGVELIGRSAGPVALAWLRERLAALPGAVIAVEPPVYDQALESAVRQFQSRQGLVVDGIAGPRTLMLLRNVLASTDEPHLSQFD</sequence>
<feature type="compositionally biased region" description="Low complexity" evidence="1">
    <location>
        <begin position="369"/>
        <end position="378"/>
    </location>
</feature>
<keyword evidence="2" id="KW-0812">Transmembrane</keyword>
<feature type="region of interest" description="Disordered" evidence="1">
    <location>
        <begin position="363"/>
        <end position="406"/>
    </location>
</feature>
<accession>A0A5M8FTB1</accession>
<keyword evidence="2" id="KW-0472">Membrane</keyword>
<dbReference type="AlphaFoldDB" id="A0A5M8FTB1"/>
<evidence type="ECO:0000313" key="4">
    <source>
        <dbReference type="EMBL" id="KAA6187019.1"/>
    </source>
</evidence>
<feature type="compositionally biased region" description="Low complexity" evidence="1">
    <location>
        <begin position="473"/>
        <end position="502"/>
    </location>
</feature>
<dbReference type="RefSeq" id="WP_150090571.1">
    <property type="nucleotide sequence ID" value="NZ_JBFUOH010000138.1"/>
</dbReference>
<feature type="transmembrane region" description="Helical" evidence="2">
    <location>
        <begin position="281"/>
        <end position="304"/>
    </location>
</feature>
<dbReference type="Pfam" id="PF13401">
    <property type="entry name" value="AAA_22"/>
    <property type="match status" value="1"/>
</dbReference>
<evidence type="ECO:0000259" key="3">
    <source>
        <dbReference type="SMART" id="SM00382"/>
    </source>
</evidence>
<evidence type="ECO:0000256" key="2">
    <source>
        <dbReference type="SAM" id="Phobius"/>
    </source>
</evidence>
<dbReference type="SUPFAM" id="SSF52540">
    <property type="entry name" value="P-loop containing nucleoside triphosphate hydrolases"/>
    <property type="match status" value="1"/>
</dbReference>
<feature type="domain" description="AAA+ ATPase" evidence="3">
    <location>
        <begin position="42"/>
        <end position="196"/>
    </location>
</feature>
<dbReference type="GO" id="GO:0016887">
    <property type="term" value="F:ATP hydrolysis activity"/>
    <property type="evidence" value="ECO:0007669"/>
    <property type="project" value="InterPro"/>
</dbReference>
<dbReference type="InterPro" id="IPR003593">
    <property type="entry name" value="AAA+_ATPase"/>
</dbReference>
<dbReference type="Gene3D" id="3.40.50.300">
    <property type="entry name" value="P-loop containing nucleotide triphosphate hydrolases"/>
    <property type="match status" value="1"/>
</dbReference>
<evidence type="ECO:0000256" key="1">
    <source>
        <dbReference type="SAM" id="MobiDB-lite"/>
    </source>
</evidence>
<keyword evidence="2" id="KW-1133">Transmembrane helix</keyword>
<dbReference type="Gene3D" id="1.10.101.10">
    <property type="entry name" value="PGBD-like superfamily/PGBD"/>
    <property type="match status" value="1"/>
</dbReference>
<dbReference type="Proteomes" id="UP000322981">
    <property type="component" value="Unassembled WGS sequence"/>
</dbReference>
<keyword evidence="5" id="KW-1185">Reference proteome</keyword>
<dbReference type="OrthoDB" id="9780149at2"/>
<dbReference type="InterPro" id="IPR027417">
    <property type="entry name" value="P-loop_NTPase"/>
</dbReference>
<comment type="caution">
    <text evidence="4">The sequence shown here is derived from an EMBL/GenBank/DDBJ whole genome shotgun (WGS) entry which is preliminary data.</text>
</comment>
<dbReference type="SUPFAM" id="SSF47090">
    <property type="entry name" value="PGBD-like"/>
    <property type="match status" value="1"/>
</dbReference>
<organism evidence="4 5">
    <name type="scientific">Thiohalocapsa marina</name>
    <dbReference type="NCBI Taxonomy" id="424902"/>
    <lineage>
        <taxon>Bacteria</taxon>
        <taxon>Pseudomonadati</taxon>
        <taxon>Pseudomonadota</taxon>
        <taxon>Gammaproteobacteria</taxon>
        <taxon>Chromatiales</taxon>
        <taxon>Chromatiaceae</taxon>
        <taxon>Thiohalocapsa</taxon>
    </lineage>
</organism>
<dbReference type="SMART" id="SM00382">
    <property type="entry name" value="AAA"/>
    <property type="match status" value="1"/>
</dbReference>
<dbReference type="PANTHER" id="PTHR35894:SF1">
    <property type="entry name" value="PHOSPHORIBULOKINASE _ URIDINE KINASE FAMILY"/>
    <property type="match status" value="1"/>
</dbReference>
<dbReference type="InterPro" id="IPR052026">
    <property type="entry name" value="ExeA_AAA_ATPase_DNA-bind"/>
</dbReference>
<feature type="compositionally biased region" description="Low complexity" evidence="1">
    <location>
        <begin position="386"/>
        <end position="401"/>
    </location>
</feature>
<dbReference type="CDD" id="cd00009">
    <property type="entry name" value="AAA"/>
    <property type="match status" value="1"/>
</dbReference>
<dbReference type="Pfam" id="PF01471">
    <property type="entry name" value="PG_binding_1"/>
    <property type="match status" value="1"/>
</dbReference>
<dbReference type="PANTHER" id="PTHR35894">
    <property type="entry name" value="GENERAL SECRETION PATHWAY PROTEIN A-RELATED"/>
    <property type="match status" value="1"/>
</dbReference>
<dbReference type="InterPro" id="IPR049945">
    <property type="entry name" value="AAA_22"/>
</dbReference>
<proteinExistence type="predicted"/>
<gene>
    <name evidence="4" type="ORF">F2Q65_03780</name>
</gene>
<name>A0A5M8FTB1_9GAMM</name>
<dbReference type="Gene3D" id="3.90.70.10">
    <property type="entry name" value="Cysteine proteinases"/>
    <property type="match status" value="1"/>
</dbReference>